<comment type="similarity">
    <text evidence="2">Belongs to the GST superfamily. Mu family.</text>
</comment>
<dbReference type="OMA" id="WGAQDEP"/>
<dbReference type="Gene3D" id="1.20.1050.10">
    <property type="match status" value="1"/>
</dbReference>
<dbReference type="STRING" id="158441.A0A226E7N4"/>
<keyword evidence="4 8" id="KW-0808">Transferase</keyword>
<dbReference type="InterPro" id="IPR040079">
    <property type="entry name" value="Glutathione_S-Trfase"/>
</dbReference>
<dbReference type="InterPro" id="IPR004045">
    <property type="entry name" value="Glutathione_S-Trfase_N"/>
</dbReference>
<dbReference type="PROSITE" id="PS50405">
    <property type="entry name" value="GST_CTER"/>
    <property type="match status" value="1"/>
</dbReference>
<proteinExistence type="inferred from homology"/>
<dbReference type="SUPFAM" id="SSF52833">
    <property type="entry name" value="Thioredoxin-like"/>
    <property type="match status" value="1"/>
</dbReference>
<dbReference type="InterPro" id="IPR036282">
    <property type="entry name" value="Glutathione-S-Trfase_C_sf"/>
</dbReference>
<evidence type="ECO:0000313" key="9">
    <source>
        <dbReference type="Proteomes" id="UP000198287"/>
    </source>
</evidence>
<dbReference type="InterPro" id="IPR036249">
    <property type="entry name" value="Thioredoxin-like_sf"/>
</dbReference>
<dbReference type="GO" id="GO:0004364">
    <property type="term" value="F:glutathione transferase activity"/>
    <property type="evidence" value="ECO:0007669"/>
    <property type="project" value="UniProtKB-EC"/>
</dbReference>
<accession>A0A226E7N4</accession>
<dbReference type="PANTHER" id="PTHR11571">
    <property type="entry name" value="GLUTATHIONE S-TRANSFERASE"/>
    <property type="match status" value="1"/>
</dbReference>
<evidence type="ECO:0000259" key="6">
    <source>
        <dbReference type="PROSITE" id="PS50404"/>
    </source>
</evidence>
<dbReference type="Pfam" id="PF14497">
    <property type="entry name" value="GST_C_3"/>
    <property type="match status" value="1"/>
</dbReference>
<evidence type="ECO:0000256" key="3">
    <source>
        <dbReference type="ARBA" id="ARBA00012452"/>
    </source>
</evidence>
<evidence type="ECO:0000313" key="8">
    <source>
        <dbReference type="EMBL" id="OXA53605.1"/>
    </source>
</evidence>
<dbReference type="PROSITE" id="PS50404">
    <property type="entry name" value="GST_NTER"/>
    <property type="match status" value="1"/>
</dbReference>
<feature type="domain" description="GST C-terminal" evidence="7">
    <location>
        <begin position="93"/>
        <end position="213"/>
    </location>
</feature>
<dbReference type="InterPro" id="IPR010987">
    <property type="entry name" value="Glutathione-S-Trfase_C-like"/>
</dbReference>
<dbReference type="PANTHER" id="PTHR11571:SF222">
    <property type="entry name" value="GLUTATHIONE TRANSFERASE"/>
    <property type="match status" value="1"/>
</dbReference>
<evidence type="ECO:0000256" key="4">
    <source>
        <dbReference type="ARBA" id="ARBA00022679"/>
    </source>
</evidence>
<keyword evidence="9" id="KW-1185">Reference proteome</keyword>
<sequence length="222" mass="25255">MGKPKLAYWDIRGLAQKIRFALAYMGVDYDDLTYKEDNEQTGGDNTWASDKTKLGLIAPNLPYWIDDDVKITESNAILKYVVRKYNPSMIPSNLAKLAEMDMIEGILADIMTYSATAAYSGEDKKEEHSYTFGSVVPTKLVILSKILGDKKFLMGNEPSYIDFPTYEILYMLTKFRPSVVQAHENLTAYMISFEKLPAIEAYMKSPQFIKGPWFSRHCPAKI</sequence>
<evidence type="ECO:0000256" key="1">
    <source>
        <dbReference type="ARBA" id="ARBA00003701"/>
    </source>
</evidence>
<dbReference type="EMBL" id="LNIX01000005">
    <property type="protein sequence ID" value="OXA53605.1"/>
    <property type="molecule type" value="Genomic_DNA"/>
</dbReference>
<gene>
    <name evidence="8" type="ORF">Fcan01_10858</name>
</gene>
<comment type="catalytic activity">
    <reaction evidence="5">
        <text>RX + glutathione = an S-substituted glutathione + a halide anion + H(+)</text>
        <dbReference type="Rhea" id="RHEA:16437"/>
        <dbReference type="ChEBI" id="CHEBI:15378"/>
        <dbReference type="ChEBI" id="CHEBI:16042"/>
        <dbReference type="ChEBI" id="CHEBI:17792"/>
        <dbReference type="ChEBI" id="CHEBI:57925"/>
        <dbReference type="ChEBI" id="CHEBI:90779"/>
        <dbReference type="EC" id="2.5.1.18"/>
    </reaction>
</comment>
<dbReference type="InterPro" id="IPR004046">
    <property type="entry name" value="GST_C"/>
</dbReference>
<evidence type="ECO:0000256" key="5">
    <source>
        <dbReference type="ARBA" id="ARBA00047960"/>
    </source>
</evidence>
<organism evidence="8 9">
    <name type="scientific">Folsomia candida</name>
    <name type="common">Springtail</name>
    <dbReference type="NCBI Taxonomy" id="158441"/>
    <lineage>
        <taxon>Eukaryota</taxon>
        <taxon>Metazoa</taxon>
        <taxon>Ecdysozoa</taxon>
        <taxon>Arthropoda</taxon>
        <taxon>Hexapoda</taxon>
        <taxon>Collembola</taxon>
        <taxon>Entomobryomorpha</taxon>
        <taxon>Isotomoidea</taxon>
        <taxon>Isotomidae</taxon>
        <taxon>Proisotominae</taxon>
        <taxon>Folsomia</taxon>
    </lineage>
</organism>
<reference evidence="8 9" key="1">
    <citation type="submission" date="2015-12" db="EMBL/GenBank/DDBJ databases">
        <title>The genome of Folsomia candida.</title>
        <authorList>
            <person name="Faddeeva A."/>
            <person name="Derks M.F."/>
            <person name="Anvar Y."/>
            <person name="Smit S."/>
            <person name="Van Straalen N."/>
            <person name="Roelofs D."/>
        </authorList>
    </citation>
    <scope>NUCLEOTIDE SEQUENCE [LARGE SCALE GENOMIC DNA]</scope>
    <source>
        <strain evidence="8 9">VU population</strain>
        <tissue evidence="8">Whole body</tissue>
    </source>
</reference>
<dbReference type="Gene3D" id="3.40.30.10">
    <property type="entry name" value="Glutaredoxin"/>
    <property type="match status" value="1"/>
</dbReference>
<dbReference type="Proteomes" id="UP000198287">
    <property type="component" value="Unassembled WGS sequence"/>
</dbReference>
<dbReference type="AlphaFoldDB" id="A0A226E7N4"/>
<dbReference type="SFLD" id="SFLDS00019">
    <property type="entry name" value="Glutathione_Transferase_(cytos"/>
    <property type="match status" value="1"/>
</dbReference>
<dbReference type="Pfam" id="PF02798">
    <property type="entry name" value="GST_N"/>
    <property type="match status" value="1"/>
</dbReference>
<evidence type="ECO:0000259" key="7">
    <source>
        <dbReference type="PROSITE" id="PS50405"/>
    </source>
</evidence>
<dbReference type="InterPro" id="IPR050213">
    <property type="entry name" value="GST_superfamily"/>
</dbReference>
<feature type="domain" description="GST N-terminal" evidence="6">
    <location>
        <begin position="2"/>
        <end position="89"/>
    </location>
</feature>
<dbReference type="OrthoDB" id="414243at2759"/>
<dbReference type="SUPFAM" id="SSF47616">
    <property type="entry name" value="GST C-terminal domain-like"/>
    <property type="match status" value="1"/>
</dbReference>
<comment type="caution">
    <text evidence="8">The sequence shown here is derived from an EMBL/GenBank/DDBJ whole genome shotgun (WGS) entry which is preliminary data.</text>
</comment>
<dbReference type="EC" id="2.5.1.18" evidence="3"/>
<evidence type="ECO:0000256" key="2">
    <source>
        <dbReference type="ARBA" id="ARBA00005861"/>
    </source>
</evidence>
<name>A0A226E7N4_FOLCA</name>
<protein>
    <recommendedName>
        <fullName evidence="3">glutathione transferase</fullName>
        <ecNumber evidence="3">2.5.1.18</ecNumber>
    </recommendedName>
</protein>
<comment type="function">
    <text evidence="1">Conjugation of reduced glutathione to a wide number of exogenous and endogenous hydrophobic electrophiles.</text>
</comment>
<dbReference type="GO" id="GO:0006749">
    <property type="term" value="P:glutathione metabolic process"/>
    <property type="evidence" value="ECO:0007669"/>
    <property type="project" value="TreeGrafter"/>
</dbReference>